<keyword evidence="5" id="KW-0694">RNA-binding</keyword>
<dbReference type="InterPro" id="IPR016024">
    <property type="entry name" value="ARM-type_fold"/>
</dbReference>
<feature type="repeat" description="Pumilio" evidence="7">
    <location>
        <begin position="820"/>
        <end position="855"/>
    </location>
</feature>
<dbReference type="InterPro" id="IPR001313">
    <property type="entry name" value="Pumilio_RNA-bd_rpt"/>
</dbReference>
<dbReference type="InterPro" id="IPR033712">
    <property type="entry name" value="Pumilio_RNA-bd"/>
</dbReference>
<evidence type="ECO:0000256" key="3">
    <source>
        <dbReference type="ARBA" id="ARBA00022737"/>
    </source>
</evidence>
<feature type="repeat" description="Pumilio" evidence="7">
    <location>
        <begin position="712"/>
        <end position="747"/>
    </location>
</feature>
<dbReference type="AlphaFoldDB" id="A0A7I8KZZ5"/>
<keyword evidence="4" id="KW-0810">Translation regulation</keyword>
<feature type="repeat" description="Pumilio" evidence="7">
    <location>
        <begin position="784"/>
        <end position="819"/>
    </location>
</feature>
<comment type="function">
    <text evidence="6">Sequence-specific RNA-binding protein that regulates translation and mRNA stability by binding the 3'-UTR of target mRNAs. Binds the APUM-binding elements (APBEs) in the 3'-UTR mRNA sequence of CLV1, PNH, WUS and FAS2.</text>
</comment>
<feature type="repeat" description="Pumilio" evidence="7">
    <location>
        <begin position="894"/>
        <end position="928"/>
    </location>
</feature>
<dbReference type="PANTHER" id="PTHR12537:SF12">
    <property type="entry name" value="MATERNAL PROTEIN PUMILIO"/>
    <property type="match status" value="1"/>
</dbReference>
<dbReference type="GO" id="GO:0006417">
    <property type="term" value="P:regulation of translation"/>
    <property type="evidence" value="ECO:0007669"/>
    <property type="project" value="UniProtKB-KW"/>
</dbReference>
<evidence type="ECO:0000256" key="6">
    <source>
        <dbReference type="ARBA" id="ARBA00055193"/>
    </source>
</evidence>
<dbReference type="Proteomes" id="UP000663760">
    <property type="component" value="Chromosome 10"/>
</dbReference>
<evidence type="ECO:0000256" key="7">
    <source>
        <dbReference type="PROSITE-ProRule" id="PRU00317"/>
    </source>
</evidence>
<evidence type="ECO:0000256" key="1">
    <source>
        <dbReference type="ARBA" id="ARBA00004496"/>
    </source>
</evidence>
<dbReference type="SUPFAM" id="SSF48371">
    <property type="entry name" value="ARM repeat"/>
    <property type="match status" value="1"/>
</dbReference>
<keyword evidence="11" id="KW-1185">Reference proteome</keyword>
<dbReference type="Pfam" id="PF00806">
    <property type="entry name" value="PUF"/>
    <property type="match status" value="8"/>
</dbReference>
<dbReference type="PROSITE" id="PS50302">
    <property type="entry name" value="PUM"/>
    <property type="match status" value="8"/>
</dbReference>
<evidence type="ECO:0000256" key="8">
    <source>
        <dbReference type="SAM" id="MobiDB-lite"/>
    </source>
</evidence>
<dbReference type="GO" id="GO:0005737">
    <property type="term" value="C:cytoplasm"/>
    <property type="evidence" value="ECO:0007669"/>
    <property type="project" value="UniProtKB-SubCell"/>
</dbReference>
<dbReference type="FunFam" id="1.25.10.10:FF:000004">
    <property type="entry name" value="Pumilio homolog 1 isoform 2"/>
    <property type="match status" value="1"/>
</dbReference>
<organism evidence="10 11">
    <name type="scientific">Spirodela intermedia</name>
    <name type="common">Intermediate duckweed</name>
    <dbReference type="NCBI Taxonomy" id="51605"/>
    <lineage>
        <taxon>Eukaryota</taxon>
        <taxon>Viridiplantae</taxon>
        <taxon>Streptophyta</taxon>
        <taxon>Embryophyta</taxon>
        <taxon>Tracheophyta</taxon>
        <taxon>Spermatophyta</taxon>
        <taxon>Magnoliopsida</taxon>
        <taxon>Liliopsida</taxon>
        <taxon>Araceae</taxon>
        <taxon>Lemnoideae</taxon>
        <taxon>Spirodela</taxon>
    </lineage>
</organism>
<evidence type="ECO:0000313" key="10">
    <source>
        <dbReference type="EMBL" id="CAA7403350.1"/>
    </source>
</evidence>
<feature type="repeat" description="Pumilio" evidence="7">
    <location>
        <begin position="857"/>
        <end position="893"/>
    </location>
</feature>
<accession>A0A7I8KZZ5</accession>
<proteinExistence type="predicted"/>
<keyword evidence="2" id="KW-0963">Cytoplasm</keyword>
<evidence type="ECO:0000256" key="2">
    <source>
        <dbReference type="ARBA" id="ARBA00022490"/>
    </source>
</evidence>
<dbReference type="InterPro" id="IPR033133">
    <property type="entry name" value="PUM-HD"/>
</dbReference>
<feature type="domain" description="PUM-HD" evidence="9">
    <location>
        <begin position="656"/>
        <end position="996"/>
    </location>
</feature>
<dbReference type="SMART" id="SM00025">
    <property type="entry name" value="Pumilio"/>
    <property type="match status" value="8"/>
</dbReference>
<protein>
    <recommendedName>
        <fullName evidence="9">PUM-HD domain-containing protein</fullName>
    </recommendedName>
</protein>
<dbReference type="InterPro" id="IPR012940">
    <property type="entry name" value="NABP"/>
</dbReference>
<comment type="subcellular location">
    <subcellularLocation>
        <location evidence="1">Cytoplasm</location>
    </subcellularLocation>
</comment>
<dbReference type="EMBL" id="LR746273">
    <property type="protein sequence ID" value="CAA7403350.1"/>
    <property type="molecule type" value="Genomic_DNA"/>
</dbReference>
<keyword evidence="3" id="KW-0677">Repeat</keyword>
<sequence length="1010" mass="110740">MAMDDPVTIPSSLGSGSLEDFEMDLEDLLQESQQQHRSRAAAAATLERERELNIIRSGSAPPTVEGARTAIGSLFGDPDFGGFNLTDGYDPRNMLSEEKIRSYPSYLGYYQSNEASHQRLHLPALSKEDWLIARRFQAGASTFGGVGDRRNVLGGETANGSDGLLFSPQSGLPPRGVGGEQSKMRQGLRRSFYRQPPSEWGELGNNDLIGPAAIGVNARKNFADALQKEHDRNSSAAVRHLSFTGRGAFDNVVDQGVSDPQLLQLQSGLETVDRLKMRTNSPGLVRAQSFSSSISNSFTGVIGPSVNRSITPDPQVFGNSSNLSLPIFGRRGEISSNGISTSIADHHDIAAALSGLNLSNNRLENEGKRGQSYEEYADNGNYLFNMSNDYNNYLQHQNMKKSEVDSLSIPGHMLPAKHGAVDNTLSKMTSNGQINLQNGIASTNAYEQLLAGSGFSNGSGSSVNVDFPMNHVGSFAGDSFLSNLFHLIFSNLLFHCGMEDQFVHGRKYSGSVPQSPLMDPLLVQYLLGNDSVPNAAIRLSDSSLGQSTIGSSQIDSSAYNKKASLETSLAQHKLQYGIPSIGKTGGLNDGYHGASFDLGMQYPPDPTSGSILSSLGNVSPLRQGERFSRFPATMRRSPVGPVGSWNSESGSTREGFASSLLEEFKSNKTRSFELSEIADHVVEFSADQHGSRFIQQKLEVASDEEKNKIFSEILPHARALMTDVFGNYVIQKFFEHGTERQRKQLAGQLIGHVLQLSLQMYGCRVIQKALEVVDVDQQAQMVSELDGSVMKCVRDQNGNHVIQKCIECVPQDSIQFIISAFYGQVVPLSTHPYGCRVIQRVLEHCDDTRTQSIMMDEILQAVCTLTQDQYGNYVIQHVLQHGKPEERSAIIIKLSGQIVKMSQQKFASNVIEKCLTYGTADERQLLINEILGPNDENEPLQAMMKDQFGNYVVQKVLETCDDQNRELILSRIKAHVSSLKKYTYGKHIAARVEKVIAAGERRMLMSSNAS</sequence>
<feature type="repeat" description="Pumilio" evidence="7">
    <location>
        <begin position="676"/>
        <end position="711"/>
    </location>
</feature>
<evidence type="ECO:0000313" key="11">
    <source>
        <dbReference type="Proteomes" id="UP000663760"/>
    </source>
</evidence>
<name>A0A7I8KZZ5_SPIIN</name>
<feature type="repeat" description="Pumilio" evidence="7">
    <location>
        <begin position="929"/>
        <end position="970"/>
    </location>
</feature>
<dbReference type="PROSITE" id="PS50303">
    <property type="entry name" value="PUM_HD"/>
    <property type="match status" value="1"/>
</dbReference>
<evidence type="ECO:0000259" key="9">
    <source>
        <dbReference type="PROSITE" id="PS50303"/>
    </source>
</evidence>
<dbReference type="Pfam" id="PF07990">
    <property type="entry name" value="NABP"/>
    <property type="match status" value="2"/>
</dbReference>
<dbReference type="OrthoDB" id="668540at2759"/>
<feature type="repeat" description="Pumilio" evidence="7">
    <location>
        <begin position="748"/>
        <end position="783"/>
    </location>
</feature>
<dbReference type="PANTHER" id="PTHR12537">
    <property type="entry name" value="RNA BINDING PROTEIN PUMILIO-RELATED"/>
    <property type="match status" value="1"/>
</dbReference>
<evidence type="ECO:0000256" key="4">
    <source>
        <dbReference type="ARBA" id="ARBA00022845"/>
    </source>
</evidence>
<feature type="region of interest" description="Disordered" evidence="8">
    <location>
        <begin position="163"/>
        <end position="187"/>
    </location>
</feature>
<reference evidence="10" key="1">
    <citation type="submission" date="2020-02" db="EMBL/GenBank/DDBJ databases">
        <authorList>
            <person name="Scholz U."/>
            <person name="Mascher M."/>
            <person name="Fiebig A."/>
        </authorList>
    </citation>
    <scope>NUCLEOTIDE SEQUENCE</scope>
</reference>
<dbReference type="InterPro" id="IPR011989">
    <property type="entry name" value="ARM-like"/>
</dbReference>
<gene>
    <name evidence="10" type="ORF">SI8410_10014028</name>
</gene>
<dbReference type="CDD" id="cd07920">
    <property type="entry name" value="Pumilio"/>
    <property type="match status" value="1"/>
</dbReference>
<evidence type="ECO:0000256" key="5">
    <source>
        <dbReference type="ARBA" id="ARBA00022884"/>
    </source>
</evidence>
<dbReference type="Gene3D" id="1.25.10.10">
    <property type="entry name" value="Leucine-rich Repeat Variant"/>
    <property type="match status" value="1"/>
</dbReference>
<dbReference type="GO" id="GO:0003729">
    <property type="term" value="F:mRNA binding"/>
    <property type="evidence" value="ECO:0007669"/>
    <property type="project" value="UniProtKB-ARBA"/>
</dbReference>